<organism evidence="18 19">
    <name type="scientific">Terrihabitans soli</name>
    <dbReference type="NCBI Taxonomy" id="708113"/>
    <lineage>
        <taxon>Bacteria</taxon>
        <taxon>Pseudomonadati</taxon>
        <taxon>Pseudomonadota</taxon>
        <taxon>Alphaproteobacteria</taxon>
        <taxon>Hyphomicrobiales</taxon>
        <taxon>Terrihabitans</taxon>
    </lineage>
</organism>
<dbReference type="InterPro" id="IPR016221">
    <property type="entry name" value="Bifunct_regulatory_prot_Ada"/>
</dbReference>
<dbReference type="AlphaFoldDB" id="A0A6S6QU04"/>
<dbReference type="PANTHER" id="PTHR10815">
    <property type="entry name" value="METHYLATED-DNA--PROTEIN-CYSTEINE METHYLTRANSFERASE"/>
    <property type="match status" value="1"/>
</dbReference>
<name>A0A6S6QU04_9HYPH</name>
<dbReference type="SUPFAM" id="SSF46689">
    <property type="entry name" value="Homeodomain-like"/>
    <property type="match status" value="1"/>
</dbReference>
<keyword evidence="13" id="KW-0234">DNA repair</keyword>
<dbReference type="Gene3D" id="1.10.10.10">
    <property type="entry name" value="Winged helix-like DNA-binding domain superfamily/Winged helix DNA-binding domain"/>
    <property type="match status" value="1"/>
</dbReference>
<comment type="catalytic activity">
    <reaction evidence="1">
        <text>a 4-O-methyl-thymidine in DNA + L-cysteinyl-[protein] = a thymidine in DNA + S-methyl-L-cysteinyl-[protein]</text>
        <dbReference type="Rhea" id="RHEA:53428"/>
        <dbReference type="Rhea" id="RHEA-COMP:10131"/>
        <dbReference type="Rhea" id="RHEA-COMP:10132"/>
        <dbReference type="Rhea" id="RHEA-COMP:13555"/>
        <dbReference type="Rhea" id="RHEA-COMP:13556"/>
        <dbReference type="ChEBI" id="CHEBI:29950"/>
        <dbReference type="ChEBI" id="CHEBI:82612"/>
        <dbReference type="ChEBI" id="CHEBI:137386"/>
        <dbReference type="ChEBI" id="CHEBI:137387"/>
        <dbReference type="EC" id="2.1.1.63"/>
    </reaction>
</comment>
<dbReference type="InterPro" id="IPR008332">
    <property type="entry name" value="MethylG_MeTrfase_N"/>
</dbReference>
<comment type="catalytic activity">
    <reaction evidence="14">
        <text>a 6-O-methyl-2'-deoxyguanosine in DNA + L-cysteinyl-[protein] = S-methyl-L-cysteinyl-[protein] + a 2'-deoxyguanosine in DNA</text>
        <dbReference type="Rhea" id="RHEA:24000"/>
        <dbReference type="Rhea" id="RHEA-COMP:10131"/>
        <dbReference type="Rhea" id="RHEA-COMP:10132"/>
        <dbReference type="Rhea" id="RHEA-COMP:11367"/>
        <dbReference type="Rhea" id="RHEA-COMP:11368"/>
        <dbReference type="ChEBI" id="CHEBI:29950"/>
        <dbReference type="ChEBI" id="CHEBI:82612"/>
        <dbReference type="ChEBI" id="CHEBI:85445"/>
        <dbReference type="ChEBI" id="CHEBI:85448"/>
        <dbReference type="EC" id="2.1.1.63"/>
    </reaction>
</comment>
<dbReference type="RefSeq" id="WP_275943667.1">
    <property type="nucleotide sequence ID" value="NZ_AP023361.1"/>
</dbReference>
<dbReference type="NCBIfam" id="TIGR00589">
    <property type="entry name" value="ogt"/>
    <property type="match status" value="1"/>
</dbReference>
<evidence type="ECO:0000256" key="3">
    <source>
        <dbReference type="ARBA" id="ARBA00011918"/>
    </source>
</evidence>
<reference evidence="18 19" key="1">
    <citation type="submission" date="2020-08" db="EMBL/GenBank/DDBJ databases">
        <title>Genome sequence of Rhizobiales bacterium strain IZ6.</title>
        <authorList>
            <person name="Nakai R."/>
            <person name="Naganuma T."/>
        </authorList>
    </citation>
    <scope>NUCLEOTIDE SEQUENCE [LARGE SCALE GENOMIC DNA]</scope>
    <source>
        <strain evidence="18 19">IZ6</strain>
    </source>
</reference>
<dbReference type="InterPro" id="IPR036631">
    <property type="entry name" value="MGMT_N_sf"/>
</dbReference>
<evidence type="ECO:0000256" key="13">
    <source>
        <dbReference type="ARBA" id="ARBA00023204"/>
    </source>
</evidence>
<comment type="similarity">
    <text evidence="2">Belongs to the MGMT family.</text>
</comment>
<proteinExistence type="inferred from homology"/>
<dbReference type="Proteomes" id="UP000515317">
    <property type="component" value="Chromosome"/>
</dbReference>
<dbReference type="PROSITE" id="PS00374">
    <property type="entry name" value="MGMT"/>
    <property type="match status" value="1"/>
</dbReference>
<evidence type="ECO:0000256" key="7">
    <source>
        <dbReference type="ARBA" id="ARBA00022763"/>
    </source>
</evidence>
<dbReference type="InterPro" id="IPR018060">
    <property type="entry name" value="HTH_AraC"/>
</dbReference>
<dbReference type="InterPro" id="IPR014048">
    <property type="entry name" value="MethylDNA_cys_MeTrfase_DNA-bd"/>
</dbReference>
<dbReference type="Gene3D" id="3.40.10.10">
    <property type="entry name" value="DNA Methylphosphotriester Repair Domain"/>
    <property type="match status" value="1"/>
</dbReference>
<evidence type="ECO:0000256" key="10">
    <source>
        <dbReference type="ARBA" id="ARBA00023125"/>
    </source>
</evidence>
<evidence type="ECO:0000256" key="2">
    <source>
        <dbReference type="ARBA" id="ARBA00008711"/>
    </source>
</evidence>
<sequence>MSRQFESKERSAILGPKDYIRPMNITSALPADQDPRWQSVIARDRSADGSFFFSVASTGIYCRPSCPARRPKPENVRFFASAKSAEAAGFRACKRCRPERPESWQQNSEIIAQMCRLIESADDIPDLDALAKKAGFSPYHFHRLFKAATGVTPRNYALAHRAKRLREGLTQGASVTDAIYGAGYGSASRFYETSDRVLGMKPTEYRSGGINTEIRYAMGNSSLGKILVAQTERGVCAIFLDDDADAMVTELKRRFPKANISAGGADFKDVVAKVVAFAEKPNSALDLPLDLQGTAFQQRVWNALREIPPGETRTYGEIAKKIGKPDAVRAVGTACGANHVSLAVPCHRVVGITGALTGYRWGVQRKKTLLEREKK</sequence>
<dbReference type="GO" id="GO:0003908">
    <property type="term" value="F:methylated-DNA-[protein]-cysteine S-methyltransferase activity"/>
    <property type="evidence" value="ECO:0007669"/>
    <property type="project" value="UniProtKB-EC"/>
</dbReference>
<dbReference type="PROSITE" id="PS01124">
    <property type="entry name" value="HTH_ARAC_FAMILY_2"/>
    <property type="match status" value="1"/>
</dbReference>
<keyword evidence="11" id="KW-0010">Activator</keyword>
<dbReference type="EMBL" id="AP023361">
    <property type="protein sequence ID" value="BCJ90732.1"/>
    <property type="molecule type" value="Genomic_DNA"/>
</dbReference>
<dbReference type="Pfam" id="PF02805">
    <property type="entry name" value="Ada_Zn_binding"/>
    <property type="match status" value="1"/>
</dbReference>
<feature type="active site" description="Nucleophile; methyl group acceptor from either O6-methylguanine or O4-methylthymine" evidence="15">
    <location>
        <position position="346"/>
    </location>
</feature>
<dbReference type="GO" id="GO:0032259">
    <property type="term" value="P:methylation"/>
    <property type="evidence" value="ECO:0007669"/>
    <property type="project" value="UniProtKB-KW"/>
</dbReference>
<dbReference type="KEGG" id="tso:IZ6_14670"/>
<dbReference type="SMART" id="SM00342">
    <property type="entry name" value="HTH_ARAC"/>
    <property type="match status" value="1"/>
</dbReference>
<evidence type="ECO:0000256" key="12">
    <source>
        <dbReference type="ARBA" id="ARBA00023163"/>
    </source>
</evidence>
<evidence type="ECO:0000259" key="17">
    <source>
        <dbReference type="PROSITE" id="PS01124"/>
    </source>
</evidence>
<evidence type="ECO:0000256" key="4">
    <source>
        <dbReference type="ARBA" id="ARBA00022603"/>
    </source>
</evidence>
<keyword evidence="6 16" id="KW-0479">Metal-binding</keyword>
<gene>
    <name evidence="18" type="primary">ada</name>
    <name evidence="18" type="ORF">IZ6_14670</name>
</gene>
<feature type="binding site" evidence="16">
    <location>
        <position position="62"/>
    </location>
    <ligand>
        <name>Zn(2+)</name>
        <dbReference type="ChEBI" id="CHEBI:29105"/>
    </ligand>
</feature>
<evidence type="ECO:0000256" key="11">
    <source>
        <dbReference type="ARBA" id="ARBA00023159"/>
    </source>
</evidence>
<dbReference type="InterPro" id="IPR036217">
    <property type="entry name" value="MethylDNA_cys_MeTrfase_DNAb"/>
</dbReference>
<keyword evidence="8 16" id="KW-0862">Zinc</keyword>
<dbReference type="FunFam" id="1.10.10.10:FF:000214">
    <property type="entry name" value="Methylated-DNA--protein-cysteine methyltransferase"/>
    <property type="match status" value="1"/>
</dbReference>
<keyword evidence="5" id="KW-0808">Transferase</keyword>
<dbReference type="Pfam" id="PF12833">
    <property type="entry name" value="HTH_18"/>
    <property type="match status" value="1"/>
</dbReference>
<dbReference type="NCBIfam" id="NF011964">
    <property type="entry name" value="PRK15435.1"/>
    <property type="match status" value="1"/>
</dbReference>
<feature type="binding site" evidence="16">
    <location>
        <position position="66"/>
    </location>
    <ligand>
        <name>Zn(2+)</name>
        <dbReference type="ChEBI" id="CHEBI:29105"/>
    </ligand>
</feature>
<dbReference type="InterPro" id="IPR036388">
    <property type="entry name" value="WH-like_DNA-bd_sf"/>
</dbReference>
<dbReference type="SUPFAM" id="SSF46767">
    <property type="entry name" value="Methylated DNA-protein cysteine methyltransferase, C-terminal domain"/>
    <property type="match status" value="1"/>
</dbReference>
<evidence type="ECO:0000256" key="15">
    <source>
        <dbReference type="PIRSR" id="PIRSR000409-1"/>
    </source>
</evidence>
<dbReference type="GO" id="GO:0008270">
    <property type="term" value="F:zinc ion binding"/>
    <property type="evidence" value="ECO:0007669"/>
    <property type="project" value="InterPro"/>
</dbReference>
<evidence type="ECO:0000256" key="1">
    <source>
        <dbReference type="ARBA" id="ARBA00001286"/>
    </source>
</evidence>
<dbReference type="PIRSF" id="PIRSF000409">
    <property type="entry name" value="Ada"/>
    <property type="match status" value="1"/>
</dbReference>
<dbReference type="PANTHER" id="PTHR10815:SF14">
    <property type="entry name" value="BIFUNCTIONAL TRANSCRIPTIONAL ACTIVATOR_DNA REPAIR ENZYME ADA"/>
    <property type="match status" value="1"/>
</dbReference>
<dbReference type="SUPFAM" id="SSF53155">
    <property type="entry name" value="Methylated DNA-protein cysteine methyltransferase domain"/>
    <property type="match status" value="1"/>
</dbReference>
<dbReference type="GO" id="GO:0006307">
    <property type="term" value="P:DNA alkylation repair"/>
    <property type="evidence" value="ECO:0007669"/>
    <property type="project" value="UniProtKB-ARBA"/>
</dbReference>
<dbReference type="Pfam" id="PF01035">
    <property type="entry name" value="DNA_binding_1"/>
    <property type="match status" value="1"/>
</dbReference>
<keyword evidence="7" id="KW-0227">DNA damage</keyword>
<keyword evidence="9" id="KW-0805">Transcription regulation</keyword>
<dbReference type="GO" id="GO:0043565">
    <property type="term" value="F:sequence-specific DNA binding"/>
    <property type="evidence" value="ECO:0007669"/>
    <property type="project" value="InterPro"/>
</dbReference>
<dbReference type="InterPro" id="IPR009057">
    <property type="entry name" value="Homeodomain-like_sf"/>
</dbReference>
<feature type="active site" description="Nucleophile; methyl group acceptor from methylphosphotriester" evidence="15">
    <location>
        <position position="62"/>
    </location>
</feature>
<evidence type="ECO:0000256" key="6">
    <source>
        <dbReference type="ARBA" id="ARBA00022723"/>
    </source>
</evidence>
<keyword evidence="10" id="KW-0238">DNA-binding</keyword>
<evidence type="ECO:0000256" key="14">
    <source>
        <dbReference type="ARBA" id="ARBA00049348"/>
    </source>
</evidence>
<dbReference type="Gene3D" id="1.10.10.60">
    <property type="entry name" value="Homeodomain-like"/>
    <property type="match status" value="1"/>
</dbReference>
<dbReference type="InterPro" id="IPR001497">
    <property type="entry name" value="MethylDNA_cys_MeTrfase_AS"/>
</dbReference>
<protein>
    <recommendedName>
        <fullName evidence="3">methylated-DNA--[protein]-cysteine S-methyltransferase</fullName>
        <ecNumber evidence="3">2.1.1.63</ecNumber>
    </recommendedName>
</protein>
<dbReference type="FunFam" id="3.40.10.10:FF:000001">
    <property type="entry name" value="DNA-3-methyladenine glycosylase 2"/>
    <property type="match status" value="1"/>
</dbReference>
<accession>A0A6S6QU04</accession>
<comment type="cofactor">
    <cofactor evidence="16">
        <name>Zn(2+)</name>
        <dbReference type="ChEBI" id="CHEBI:29105"/>
    </cofactor>
    <text evidence="16">Binds 1 zinc ion per subunit.</text>
</comment>
<dbReference type="Pfam" id="PF02870">
    <property type="entry name" value="Methyltransf_1N"/>
    <property type="match status" value="1"/>
</dbReference>
<evidence type="ECO:0000256" key="16">
    <source>
        <dbReference type="PIRSR" id="PIRSR000409-3"/>
    </source>
</evidence>
<evidence type="ECO:0000256" key="8">
    <source>
        <dbReference type="ARBA" id="ARBA00022833"/>
    </source>
</evidence>
<feature type="binding site" evidence="16">
    <location>
        <position position="96"/>
    </location>
    <ligand>
        <name>Zn(2+)</name>
        <dbReference type="ChEBI" id="CHEBI:29105"/>
    </ligand>
</feature>
<evidence type="ECO:0000256" key="9">
    <source>
        <dbReference type="ARBA" id="ARBA00023015"/>
    </source>
</evidence>
<feature type="binding site" evidence="16">
    <location>
        <position position="93"/>
    </location>
    <ligand>
        <name>Zn(2+)</name>
        <dbReference type="ChEBI" id="CHEBI:29105"/>
    </ligand>
</feature>
<dbReference type="InterPro" id="IPR004026">
    <property type="entry name" value="Ada_DNA_repair_Zn-bd"/>
</dbReference>
<dbReference type="Gene3D" id="3.30.160.70">
    <property type="entry name" value="Methylated DNA-protein cysteine methyltransferase domain"/>
    <property type="match status" value="1"/>
</dbReference>
<feature type="domain" description="HTH araC/xylS-type" evidence="17">
    <location>
        <begin position="108"/>
        <end position="208"/>
    </location>
</feature>
<keyword evidence="19" id="KW-1185">Reference proteome</keyword>
<dbReference type="InterPro" id="IPR035451">
    <property type="entry name" value="Ada-like_dom_sf"/>
</dbReference>
<dbReference type="CDD" id="cd06445">
    <property type="entry name" value="ATase"/>
    <property type="match status" value="1"/>
</dbReference>
<keyword evidence="12" id="KW-0804">Transcription</keyword>
<evidence type="ECO:0000313" key="19">
    <source>
        <dbReference type="Proteomes" id="UP000515317"/>
    </source>
</evidence>
<evidence type="ECO:0000313" key="18">
    <source>
        <dbReference type="EMBL" id="BCJ90732.1"/>
    </source>
</evidence>
<dbReference type="EC" id="2.1.1.63" evidence="3"/>
<evidence type="ECO:0000256" key="5">
    <source>
        <dbReference type="ARBA" id="ARBA00022679"/>
    </source>
</evidence>
<dbReference type="SUPFAM" id="SSF57884">
    <property type="entry name" value="Ada DNA repair protein, N-terminal domain (N-Ada 10)"/>
    <property type="match status" value="1"/>
</dbReference>
<keyword evidence="4" id="KW-0489">Methyltransferase</keyword>
<dbReference type="GO" id="GO:0003700">
    <property type="term" value="F:DNA-binding transcription factor activity"/>
    <property type="evidence" value="ECO:0007669"/>
    <property type="project" value="InterPro"/>
</dbReference>